<dbReference type="InterPro" id="IPR015943">
    <property type="entry name" value="WD40/YVTN_repeat-like_dom_sf"/>
</dbReference>
<sequence>MDALLGNTTVLAAVISFVDRRDLGSIACVDKTWSKAVARPQLWEVLAHAPRGPFLASCFRRASSYAYRETDVPAPNVNRRGSPPTIRGCLLSDRSTLKDYINELRAMYYEQQNLKQPPQTLVLPDALFDDAANVKTDRPFTRDEWRRAAFTSVTLIRSAESIVATHMLSGSVLNDTAFFYLWHLKEGRIIATIYQPLATCFDTCAKMLVVGTSDGTIKAWDLAAFVATSKAGTVVRALAFSATLAPRSHIGLAPFLPTRSNQRHKPVRVKVDVTEGSFIHVAAAYEKGDVSVWNATKGELTTSLPVESIHKSTLPRANRTSDRTVTSLMLFRNTLVCGTSVGLVRVFDTRDARLSHRISGHPDAITKTLTRGRVLWSAGKDGSVRWWGGKSPKVLPKSLLCSGPVSHLEMDESVVVAAYEDKGMQAWDVRTQQPLATFGTATGIATVHLDKRKLVTISQAGGVAQMWRWFEMYPVFTFPTTHHHVSLACDDRTLVLGTADGAALLYKMEGIPSKKPSGAAYDY</sequence>
<evidence type="ECO:0000256" key="2">
    <source>
        <dbReference type="ARBA" id="ARBA00022737"/>
    </source>
</evidence>
<dbReference type="SUPFAM" id="SSF50978">
    <property type="entry name" value="WD40 repeat-like"/>
    <property type="match status" value="1"/>
</dbReference>
<name>A0A1V9Z332_ACHHY</name>
<dbReference type="InterPro" id="IPR001680">
    <property type="entry name" value="WD40_rpt"/>
</dbReference>
<keyword evidence="4" id="KW-1185">Reference proteome</keyword>
<dbReference type="AlphaFoldDB" id="A0A1V9Z332"/>
<dbReference type="EMBL" id="JNBR01000461">
    <property type="protein sequence ID" value="OQR92419.1"/>
    <property type="molecule type" value="Genomic_DNA"/>
</dbReference>
<dbReference type="Proteomes" id="UP000243579">
    <property type="component" value="Unassembled WGS sequence"/>
</dbReference>
<dbReference type="PANTHER" id="PTHR44019:SF8">
    <property type="entry name" value="POC1 CENTRIOLAR PROTEIN HOMOLOG"/>
    <property type="match status" value="1"/>
</dbReference>
<comment type="caution">
    <text evidence="3">The sequence shown here is derived from an EMBL/GenBank/DDBJ whole genome shotgun (WGS) entry which is preliminary data.</text>
</comment>
<evidence type="ECO:0000313" key="4">
    <source>
        <dbReference type="Proteomes" id="UP000243579"/>
    </source>
</evidence>
<evidence type="ECO:0000256" key="1">
    <source>
        <dbReference type="ARBA" id="ARBA00022574"/>
    </source>
</evidence>
<gene>
    <name evidence="3" type="ORF">ACHHYP_03714</name>
</gene>
<protein>
    <submittedName>
        <fullName evidence="3">Uncharacterized protein</fullName>
    </submittedName>
</protein>
<keyword evidence="1" id="KW-0853">WD repeat</keyword>
<proteinExistence type="predicted"/>
<evidence type="ECO:0000313" key="3">
    <source>
        <dbReference type="EMBL" id="OQR92419.1"/>
    </source>
</evidence>
<dbReference type="OrthoDB" id="59941at2759"/>
<dbReference type="InterPro" id="IPR036047">
    <property type="entry name" value="F-box-like_dom_sf"/>
</dbReference>
<dbReference type="InterPro" id="IPR050505">
    <property type="entry name" value="WDR55/POC1"/>
</dbReference>
<accession>A0A1V9Z332</accession>
<dbReference type="PANTHER" id="PTHR44019">
    <property type="entry name" value="WD REPEAT-CONTAINING PROTEIN 55"/>
    <property type="match status" value="1"/>
</dbReference>
<dbReference type="Gene3D" id="2.130.10.10">
    <property type="entry name" value="YVTN repeat-like/Quinoprotein amine dehydrogenase"/>
    <property type="match status" value="1"/>
</dbReference>
<dbReference type="STRING" id="1202772.A0A1V9Z332"/>
<dbReference type="SUPFAM" id="SSF81383">
    <property type="entry name" value="F-box domain"/>
    <property type="match status" value="1"/>
</dbReference>
<dbReference type="InterPro" id="IPR036322">
    <property type="entry name" value="WD40_repeat_dom_sf"/>
</dbReference>
<keyword evidence="2" id="KW-0677">Repeat</keyword>
<dbReference type="SMART" id="SM00320">
    <property type="entry name" value="WD40"/>
    <property type="match status" value="4"/>
</dbReference>
<reference evidence="3 4" key="1">
    <citation type="journal article" date="2014" name="Genome Biol. Evol.">
        <title>The secreted proteins of Achlya hypogyna and Thraustotheca clavata identify the ancestral oomycete secretome and reveal gene acquisitions by horizontal gene transfer.</title>
        <authorList>
            <person name="Misner I."/>
            <person name="Blouin N."/>
            <person name="Leonard G."/>
            <person name="Richards T.A."/>
            <person name="Lane C.E."/>
        </authorList>
    </citation>
    <scope>NUCLEOTIDE SEQUENCE [LARGE SCALE GENOMIC DNA]</scope>
    <source>
        <strain evidence="3 4">ATCC 48635</strain>
    </source>
</reference>
<organism evidence="3 4">
    <name type="scientific">Achlya hypogyna</name>
    <name type="common">Oomycete</name>
    <name type="synonym">Protoachlya hypogyna</name>
    <dbReference type="NCBI Taxonomy" id="1202772"/>
    <lineage>
        <taxon>Eukaryota</taxon>
        <taxon>Sar</taxon>
        <taxon>Stramenopiles</taxon>
        <taxon>Oomycota</taxon>
        <taxon>Saprolegniomycetes</taxon>
        <taxon>Saprolegniales</taxon>
        <taxon>Achlyaceae</taxon>
        <taxon>Achlya</taxon>
    </lineage>
</organism>